<protein>
    <submittedName>
        <fullName evidence="1">Uncharacterized protein</fullName>
    </submittedName>
</protein>
<dbReference type="EMBL" id="KZ678142">
    <property type="protein sequence ID" value="PSN61955.1"/>
    <property type="molecule type" value="Genomic_DNA"/>
</dbReference>
<dbReference type="OrthoDB" id="3775616at2759"/>
<feature type="non-terminal residue" evidence="1">
    <location>
        <position position="273"/>
    </location>
</feature>
<sequence>LMQVLGQYGLLESIASHLYPQDLYALSLTSKVAYRAIFPNRESRFNLFTKMACDGYGIDVRRAHHHKSHFFDEYDCREYAKCGTNTNERDVESRPCIACGRTTCDECRIHCVYQSVYQPSDDPDELPSFSGFALLHTDEMGILSPAHQGVASTAWTDPSTNPSGPYHDKGYLDIPLESDTYAVPESIDDIIDRDLGEGELILSYSSSSPRPSPVIRAFWEITEARKRKLCPQCFGVECNDDIKSSKQCHCTLRQRFLDRWLCLRCFLAEKRAI</sequence>
<proteinExistence type="predicted"/>
<organism evidence="1 2">
    <name type="scientific">Corynespora cassiicola Philippines</name>
    <dbReference type="NCBI Taxonomy" id="1448308"/>
    <lineage>
        <taxon>Eukaryota</taxon>
        <taxon>Fungi</taxon>
        <taxon>Dikarya</taxon>
        <taxon>Ascomycota</taxon>
        <taxon>Pezizomycotina</taxon>
        <taxon>Dothideomycetes</taxon>
        <taxon>Pleosporomycetidae</taxon>
        <taxon>Pleosporales</taxon>
        <taxon>Corynesporascaceae</taxon>
        <taxon>Corynespora</taxon>
    </lineage>
</organism>
<accession>A0A2T2N956</accession>
<dbReference type="Proteomes" id="UP000240883">
    <property type="component" value="Unassembled WGS sequence"/>
</dbReference>
<reference evidence="1 2" key="1">
    <citation type="journal article" date="2018" name="Front. Microbiol.">
        <title>Genome-Wide Analysis of Corynespora cassiicola Leaf Fall Disease Putative Effectors.</title>
        <authorList>
            <person name="Lopez D."/>
            <person name="Ribeiro S."/>
            <person name="Label P."/>
            <person name="Fumanal B."/>
            <person name="Venisse J.S."/>
            <person name="Kohler A."/>
            <person name="de Oliveira R.R."/>
            <person name="Labutti K."/>
            <person name="Lipzen A."/>
            <person name="Lail K."/>
            <person name="Bauer D."/>
            <person name="Ohm R.A."/>
            <person name="Barry K.W."/>
            <person name="Spatafora J."/>
            <person name="Grigoriev I.V."/>
            <person name="Martin F.M."/>
            <person name="Pujade-Renaud V."/>
        </authorList>
    </citation>
    <scope>NUCLEOTIDE SEQUENCE [LARGE SCALE GENOMIC DNA]</scope>
    <source>
        <strain evidence="1 2">Philippines</strain>
    </source>
</reference>
<name>A0A2T2N956_CORCC</name>
<evidence type="ECO:0000313" key="2">
    <source>
        <dbReference type="Proteomes" id="UP000240883"/>
    </source>
</evidence>
<dbReference type="AlphaFoldDB" id="A0A2T2N956"/>
<evidence type="ECO:0000313" key="1">
    <source>
        <dbReference type="EMBL" id="PSN61955.1"/>
    </source>
</evidence>
<keyword evidence="2" id="KW-1185">Reference proteome</keyword>
<feature type="non-terminal residue" evidence="1">
    <location>
        <position position="1"/>
    </location>
</feature>
<gene>
    <name evidence="1" type="ORF">BS50DRAFT_457640</name>
</gene>